<keyword evidence="4" id="KW-0131">Cell cycle</keyword>
<evidence type="ECO:0000313" key="8">
    <source>
        <dbReference type="Proteomes" id="UP000030645"/>
    </source>
</evidence>
<reference evidence="8" key="1">
    <citation type="submission" date="2013-01" db="EMBL/GenBank/DDBJ databases">
        <title>Draft Genome Sequence of a Mulberry Tree, Morus notabilis C.K. Schneid.</title>
        <authorList>
            <person name="He N."/>
            <person name="Zhao S."/>
        </authorList>
    </citation>
    <scope>NUCLEOTIDE SEQUENCE</scope>
</reference>
<dbReference type="GO" id="GO:0051301">
    <property type="term" value="P:cell division"/>
    <property type="evidence" value="ECO:0007669"/>
    <property type="project" value="UniProtKB-KW"/>
</dbReference>
<dbReference type="Proteomes" id="UP000030645">
    <property type="component" value="Unassembled WGS sequence"/>
</dbReference>
<dbReference type="EMBL" id="KE345121">
    <property type="protein sequence ID" value="EXB94030.1"/>
    <property type="molecule type" value="Genomic_DNA"/>
</dbReference>
<dbReference type="InterPro" id="IPR036915">
    <property type="entry name" value="Cyclin-like_sf"/>
</dbReference>
<organism evidence="7 8">
    <name type="scientific">Morus notabilis</name>
    <dbReference type="NCBI Taxonomy" id="981085"/>
    <lineage>
        <taxon>Eukaryota</taxon>
        <taxon>Viridiplantae</taxon>
        <taxon>Streptophyta</taxon>
        <taxon>Embryophyta</taxon>
        <taxon>Tracheophyta</taxon>
        <taxon>Spermatophyta</taxon>
        <taxon>Magnoliopsida</taxon>
        <taxon>eudicotyledons</taxon>
        <taxon>Gunneridae</taxon>
        <taxon>Pentapetalae</taxon>
        <taxon>rosids</taxon>
        <taxon>fabids</taxon>
        <taxon>Rosales</taxon>
        <taxon>Moraceae</taxon>
        <taxon>Moreae</taxon>
        <taxon>Morus</taxon>
    </lineage>
</organism>
<sequence length="160" mass="17861">MSKSKEEYSISNLYCDEASDDVVSQDSDVTFDHILYADSDSRPDGESSIVSAFNSEIDQVLDSDMIQRFINNSGVASDRLEAVNWMLKVHGFYHFRPETAYLSVNYLDHFLLSRTLQQCYGIGGISAFVFSTVLFSPKAYVSTSCGHHALSSQGQCNELK</sequence>
<protein>
    <recommendedName>
        <fullName evidence="5">B-like cyclin</fullName>
    </recommendedName>
</protein>
<evidence type="ECO:0000259" key="6">
    <source>
        <dbReference type="Pfam" id="PF00134"/>
    </source>
</evidence>
<keyword evidence="3" id="KW-0195">Cyclin</keyword>
<evidence type="ECO:0000256" key="4">
    <source>
        <dbReference type="ARBA" id="ARBA00023306"/>
    </source>
</evidence>
<dbReference type="PROSITE" id="PS00292">
    <property type="entry name" value="CYCLINS"/>
    <property type="match status" value="1"/>
</dbReference>
<evidence type="ECO:0000256" key="5">
    <source>
        <dbReference type="ARBA" id="ARBA00032263"/>
    </source>
</evidence>
<feature type="domain" description="Cyclin N-terminal" evidence="6">
    <location>
        <begin position="74"/>
        <end position="118"/>
    </location>
</feature>
<evidence type="ECO:0000256" key="2">
    <source>
        <dbReference type="ARBA" id="ARBA00022618"/>
    </source>
</evidence>
<evidence type="ECO:0000256" key="1">
    <source>
        <dbReference type="ARBA" id="ARBA00011177"/>
    </source>
</evidence>
<name>W9S881_9ROSA</name>
<dbReference type="STRING" id="981085.W9S881"/>
<dbReference type="eggNOG" id="KOG0656">
    <property type="taxonomic scope" value="Eukaryota"/>
</dbReference>
<comment type="subunit">
    <text evidence="1">Interacts with the CDC2 protein kinase to form a serine/threonine kinase holoenzyme complex also known as maturation promoting factor (MPF). The cyclin subunit imparts substrate specificity to the complex.</text>
</comment>
<evidence type="ECO:0000256" key="3">
    <source>
        <dbReference type="ARBA" id="ARBA00023127"/>
    </source>
</evidence>
<keyword evidence="2" id="KW-0132">Cell division</keyword>
<dbReference type="InterPro" id="IPR048258">
    <property type="entry name" value="Cyclins_cyclin-box"/>
</dbReference>
<keyword evidence="8" id="KW-1185">Reference proteome</keyword>
<proteinExistence type="predicted"/>
<dbReference type="InterPro" id="IPR006671">
    <property type="entry name" value="Cyclin_N"/>
</dbReference>
<dbReference type="Pfam" id="PF00134">
    <property type="entry name" value="Cyclin_N"/>
    <property type="match status" value="1"/>
</dbReference>
<gene>
    <name evidence="7" type="ORF">L484_009374</name>
</gene>
<accession>W9S881</accession>
<evidence type="ECO:0000313" key="7">
    <source>
        <dbReference type="EMBL" id="EXB94030.1"/>
    </source>
</evidence>
<dbReference type="SUPFAM" id="SSF47954">
    <property type="entry name" value="Cyclin-like"/>
    <property type="match status" value="1"/>
</dbReference>
<dbReference type="Gene3D" id="1.10.472.10">
    <property type="entry name" value="Cyclin-like"/>
    <property type="match status" value="1"/>
</dbReference>
<dbReference type="AlphaFoldDB" id="W9S881"/>